<evidence type="ECO:0000313" key="4">
    <source>
        <dbReference type="Proteomes" id="UP000333828"/>
    </source>
</evidence>
<evidence type="ECO:0000259" key="2">
    <source>
        <dbReference type="PROSITE" id="PS51459"/>
    </source>
</evidence>
<keyword evidence="4" id="KW-1185">Reference proteome</keyword>
<keyword evidence="1" id="KW-0067">ATP-binding</keyword>
<feature type="domain" description="Fido" evidence="2">
    <location>
        <begin position="213"/>
        <end position="350"/>
    </location>
</feature>
<dbReference type="GO" id="GO:0005524">
    <property type="term" value="F:ATP binding"/>
    <property type="evidence" value="ECO:0007669"/>
    <property type="project" value="UniProtKB-KW"/>
</dbReference>
<proteinExistence type="predicted"/>
<evidence type="ECO:0000256" key="1">
    <source>
        <dbReference type="PIRSR" id="PIRSR640198-2"/>
    </source>
</evidence>
<dbReference type="InterPro" id="IPR040198">
    <property type="entry name" value="Fido_containing"/>
</dbReference>
<reference evidence="3 4" key="1">
    <citation type="submission" date="2019-08" db="EMBL/GenBank/DDBJ databases">
        <authorList>
            <person name="Peeters C."/>
        </authorList>
    </citation>
    <scope>NUCLEOTIDE SEQUENCE [LARGE SCALE GENOMIC DNA]</scope>
    <source>
        <strain evidence="3 4">LMG 31115</strain>
    </source>
</reference>
<dbReference type="Gene3D" id="1.10.3290.10">
    <property type="entry name" value="Fido-like domain"/>
    <property type="match status" value="1"/>
</dbReference>
<dbReference type="PANTHER" id="PTHR13504:SF38">
    <property type="entry name" value="FIDO DOMAIN-CONTAINING PROTEIN"/>
    <property type="match status" value="1"/>
</dbReference>
<organism evidence="3 4">
    <name type="scientific">Pandoraea iniqua</name>
    <dbReference type="NCBI Taxonomy" id="2508288"/>
    <lineage>
        <taxon>Bacteria</taxon>
        <taxon>Pseudomonadati</taxon>
        <taxon>Pseudomonadota</taxon>
        <taxon>Betaproteobacteria</taxon>
        <taxon>Burkholderiales</taxon>
        <taxon>Burkholderiaceae</taxon>
        <taxon>Pandoraea</taxon>
    </lineage>
</organism>
<accession>A0A5E4SDR6</accession>
<name>A0A5E4SDR6_9BURK</name>
<protein>
    <recommendedName>
        <fullName evidence="2">Fido domain-containing protein</fullName>
    </recommendedName>
</protein>
<dbReference type="InterPro" id="IPR003812">
    <property type="entry name" value="Fido"/>
</dbReference>
<dbReference type="SUPFAM" id="SSF140931">
    <property type="entry name" value="Fic-like"/>
    <property type="match status" value="1"/>
</dbReference>
<keyword evidence="1" id="KW-0547">Nucleotide-binding</keyword>
<sequence>MAGQEMSTSEQLADATTVGLETVRDALGRLWAGGDVVRLGGGEAPRYVVVSEAAGSVVCEPRLTHDVSPPLDTSPATDTEAVWADTSPEAVLRRRLEAPLSTRTAVGYLRDFVDSYIPNQTSLLPAELARGLFGAGRLPGRQPAGTFARRVLEELLIDLSWSSSRLEGNRYSLLETEALFREKTIDGDRDAVMLLNHKRAIEFLVDAVPHEGLTTSLLRNLHALLMQDLLSNRNALGTIRCRPVGITDTRFQPEQTPCVLDEMFTQIVTKAAEIRNPIEAAFFLWVQLPYLQPFEDGNKRTSRLAANVPLMLKNCAPLSFLDVDPMEYAQAMIGVYEFRDTSLAVRLFERTYRRSLTKYATAALSDDSPDLERVNFRAQLTVAIDRIVRAGATVSDAVSALSLTTGACQTFVPILEEELSELGPFNCARYYLTPHMTQTWIDAGRPS</sequence>
<dbReference type="Pfam" id="PF02661">
    <property type="entry name" value="Fic"/>
    <property type="match status" value="1"/>
</dbReference>
<dbReference type="AlphaFoldDB" id="A0A5E4SDR6"/>
<dbReference type="PROSITE" id="PS51459">
    <property type="entry name" value="FIDO"/>
    <property type="match status" value="1"/>
</dbReference>
<dbReference type="Proteomes" id="UP000333828">
    <property type="component" value="Unassembled WGS sequence"/>
</dbReference>
<dbReference type="PANTHER" id="PTHR13504">
    <property type="entry name" value="FIDO DOMAIN-CONTAINING PROTEIN DDB_G0283145"/>
    <property type="match status" value="1"/>
</dbReference>
<gene>
    <name evidence="3" type="ORF">PIN31115_00663</name>
</gene>
<evidence type="ECO:0000313" key="3">
    <source>
        <dbReference type="EMBL" id="VVD72199.1"/>
    </source>
</evidence>
<dbReference type="InterPro" id="IPR036597">
    <property type="entry name" value="Fido-like_dom_sf"/>
</dbReference>
<feature type="binding site" evidence="1">
    <location>
        <begin position="296"/>
        <end position="303"/>
    </location>
    <ligand>
        <name>ATP</name>
        <dbReference type="ChEBI" id="CHEBI:30616"/>
    </ligand>
</feature>
<dbReference type="EMBL" id="CABPSI010000001">
    <property type="protein sequence ID" value="VVD72199.1"/>
    <property type="molecule type" value="Genomic_DNA"/>
</dbReference>